<proteinExistence type="predicted"/>
<accession>A0A7X9SMW2</accession>
<dbReference type="EMBL" id="JABAGD010000010">
    <property type="protein sequence ID" value="NMF04543.1"/>
    <property type="molecule type" value="Genomic_DNA"/>
</dbReference>
<evidence type="ECO:0000313" key="2">
    <source>
        <dbReference type="Proteomes" id="UP000587880"/>
    </source>
</evidence>
<sequence>MKKDEIMEEFLDDLSSIISEYLPQLNKRNFDKKIETTFSDGSGHIMKLKYDTSTSTLTVKYQPKMD</sequence>
<gene>
    <name evidence="1" type="ORF">HF849_07170</name>
</gene>
<dbReference type="Proteomes" id="UP000587880">
    <property type="component" value="Unassembled WGS sequence"/>
</dbReference>
<dbReference type="AlphaFoldDB" id="A0A7X9SMW2"/>
<evidence type="ECO:0000313" key="1">
    <source>
        <dbReference type="EMBL" id="NMF04543.1"/>
    </source>
</evidence>
<dbReference type="RefSeq" id="WP_168981538.1">
    <property type="nucleotide sequence ID" value="NZ_JABAGD010000010.1"/>
</dbReference>
<comment type="caution">
    <text evidence="1">The sequence shown here is derived from an EMBL/GenBank/DDBJ whole genome shotgun (WGS) entry which is preliminary data.</text>
</comment>
<protein>
    <submittedName>
        <fullName evidence="1">Uncharacterized protein</fullName>
    </submittedName>
</protein>
<name>A0A7X9SMW2_CLOBE</name>
<reference evidence="1 2" key="1">
    <citation type="submission" date="2020-04" db="EMBL/GenBank/DDBJ databases">
        <authorList>
            <person name="Hitch T.C.A."/>
            <person name="Wylensek D."/>
            <person name="Clavel T."/>
        </authorList>
    </citation>
    <scope>NUCLEOTIDE SEQUENCE [LARGE SCALE GENOMIC DNA]</scope>
    <source>
        <strain evidence="1 2">WB01_NA02</strain>
    </source>
</reference>
<organism evidence="1 2">
    <name type="scientific">Clostridium beijerinckii</name>
    <name type="common">Clostridium MP</name>
    <dbReference type="NCBI Taxonomy" id="1520"/>
    <lineage>
        <taxon>Bacteria</taxon>
        <taxon>Bacillati</taxon>
        <taxon>Bacillota</taxon>
        <taxon>Clostridia</taxon>
        <taxon>Eubacteriales</taxon>
        <taxon>Clostridiaceae</taxon>
        <taxon>Clostridium</taxon>
    </lineage>
</organism>